<evidence type="ECO:0000256" key="3">
    <source>
        <dbReference type="ARBA" id="ARBA00022448"/>
    </source>
</evidence>
<evidence type="ECO:0000256" key="4">
    <source>
        <dbReference type="ARBA" id="ARBA00022475"/>
    </source>
</evidence>
<evidence type="ECO:0000256" key="8">
    <source>
        <dbReference type="SAM" id="Phobius"/>
    </source>
</evidence>
<comment type="similarity">
    <text evidence="2">Belongs to the resistance-nodulation-cell division (RND) (TC 2.A.6) family.</text>
</comment>
<protein>
    <submittedName>
        <fullName evidence="9">Cation transporter</fullName>
    </submittedName>
</protein>
<comment type="subcellular location">
    <subcellularLocation>
        <location evidence="1">Cell membrane</location>
        <topology evidence="1">Multi-pass membrane protein</topology>
    </subcellularLocation>
</comment>
<evidence type="ECO:0000313" key="10">
    <source>
        <dbReference type="Proteomes" id="UP000556026"/>
    </source>
</evidence>
<dbReference type="GO" id="GO:0008324">
    <property type="term" value="F:monoatomic cation transmembrane transporter activity"/>
    <property type="evidence" value="ECO:0007669"/>
    <property type="project" value="InterPro"/>
</dbReference>
<feature type="transmembrane region" description="Helical" evidence="8">
    <location>
        <begin position="390"/>
        <end position="411"/>
    </location>
</feature>
<feature type="transmembrane region" description="Helical" evidence="8">
    <location>
        <begin position="12"/>
        <end position="31"/>
    </location>
</feature>
<dbReference type="Gene3D" id="3.30.70.1440">
    <property type="entry name" value="Multidrug efflux transporter AcrB pore domain"/>
    <property type="match status" value="1"/>
</dbReference>
<feature type="transmembrane region" description="Helical" evidence="8">
    <location>
        <begin position="432"/>
        <end position="459"/>
    </location>
</feature>
<feature type="transmembrane region" description="Helical" evidence="8">
    <location>
        <begin position="1022"/>
        <end position="1043"/>
    </location>
</feature>
<keyword evidence="10" id="KW-1185">Reference proteome</keyword>
<organism evidence="9 10">
    <name type="scientific">Geomonas silvestris</name>
    <dbReference type="NCBI Taxonomy" id="2740184"/>
    <lineage>
        <taxon>Bacteria</taxon>
        <taxon>Pseudomonadati</taxon>
        <taxon>Thermodesulfobacteriota</taxon>
        <taxon>Desulfuromonadia</taxon>
        <taxon>Geobacterales</taxon>
        <taxon>Geobacteraceae</taxon>
        <taxon>Geomonas</taxon>
    </lineage>
</organism>
<dbReference type="Gene3D" id="3.30.70.1430">
    <property type="entry name" value="Multidrug efflux transporter AcrB pore domain"/>
    <property type="match status" value="2"/>
</dbReference>
<dbReference type="PANTHER" id="PTHR32063">
    <property type="match status" value="1"/>
</dbReference>
<dbReference type="PRINTS" id="PR00702">
    <property type="entry name" value="ACRIFLAVINRP"/>
</dbReference>
<comment type="caution">
    <text evidence="9">The sequence shown here is derived from an EMBL/GenBank/DDBJ whole genome shotgun (WGS) entry which is preliminary data.</text>
</comment>
<dbReference type="Pfam" id="PF00873">
    <property type="entry name" value="ACR_tran"/>
    <property type="match status" value="2"/>
</dbReference>
<feature type="transmembrane region" description="Helical" evidence="8">
    <location>
        <begin position="1049"/>
        <end position="1072"/>
    </location>
</feature>
<dbReference type="Gene3D" id="3.30.70.1320">
    <property type="entry name" value="Multidrug efflux transporter AcrB pore domain like"/>
    <property type="match status" value="1"/>
</dbReference>
<dbReference type="SUPFAM" id="SSF82866">
    <property type="entry name" value="Multidrug efflux transporter AcrB transmembrane domain"/>
    <property type="match status" value="2"/>
</dbReference>
<evidence type="ECO:0000256" key="1">
    <source>
        <dbReference type="ARBA" id="ARBA00004651"/>
    </source>
</evidence>
<dbReference type="SUPFAM" id="SSF82693">
    <property type="entry name" value="Multidrug efflux transporter AcrB pore domain, PN1, PN2, PC1 and PC2 subdomains"/>
    <property type="match status" value="2"/>
</dbReference>
<dbReference type="InterPro" id="IPR027463">
    <property type="entry name" value="AcrB_DN_DC_subdom"/>
</dbReference>
<dbReference type="InterPro" id="IPR004763">
    <property type="entry name" value="CusA-like"/>
</dbReference>
<feature type="transmembrane region" description="Helical" evidence="8">
    <location>
        <begin position="553"/>
        <end position="570"/>
    </location>
</feature>
<feature type="transmembrane region" description="Helical" evidence="8">
    <location>
        <begin position="340"/>
        <end position="358"/>
    </location>
</feature>
<dbReference type="RefSeq" id="WP_183352725.1">
    <property type="nucleotide sequence ID" value="NZ_BLXX01000001.1"/>
</dbReference>
<gene>
    <name evidence="9" type="ORF">GMST_01910</name>
</gene>
<feature type="transmembrane region" description="Helical" evidence="8">
    <location>
        <begin position="479"/>
        <end position="499"/>
    </location>
</feature>
<dbReference type="GO" id="GO:0042910">
    <property type="term" value="F:xenobiotic transmembrane transporter activity"/>
    <property type="evidence" value="ECO:0007669"/>
    <property type="project" value="TreeGrafter"/>
</dbReference>
<dbReference type="Gene3D" id="3.30.2090.10">
    <property type="entry name" value="Multidrug efflux transporter AcrB TolC docking domain, DN and DC subdomains"/>
    <property type="match status" value="2"/>
</dbReference>
<keyword evidence="4" id="KW-1003">Cell membrane</keyword>
<reference evidence="10" key="1">
    <citation type="submission" date="2020-06" db="EMBL/GenBank/DDBJ databases">
        <title>Draft genomic sequence of Geomonas sp. Red330.</title>
        <authorList>
            <person name="Itoh H."/>
            <person name="Zhenxing X."/>
            <person name="Ushijima N."/>
            <person name="Masuda Y."/>
            <person name="Shiratori Y."/>
            <person name="Senoo K."/>
        </authorList>
    </citation>
    <scope>NUCLEOTIDE SEQUENCE [LARGE SCALE GENOMIC DNA]</scope>
    <source>
        <strain evidence="10">Red330</strain>
    </source>
</reference>
<dbReference type="InterPro" id="IPR001036">
    <property type="entry name" value="Acrflvin-R"/>
</dbReference>
<proteinExistence type="inferred from homology"/>
<keyword evidence="5 8" id="KW-0812">Transmembrane</keyword>
<evidence type="ECO:0000256" key="7">
    <source>
        <dbReference type="ARBA" id="ARBA00023136"/>
    </source>
</evidence>
<dbReference type="EMBL" id="BLXX01000001">
    <property type="protein sequence ID" value="GFO57866.1"/>
    <property type="molecule type" value="Genomic_DNA"/>
</dbReference>
<dbReference type="PANTHER" id="PTHR32063:SF19">
    <property type="entry name" value="CATION EFFLUX SYSTEM PROTEIN CUSA"/>
    <property type="match status" value="1"/>
</dbReference>
<feature type="transmembrane region" description="Helical" evidence="8">
    <location>
        <begin position="963"/>
        <end position="987"/>
    </location>
</feature>
<feature type="transmembrane region" description="Helical" evidence="8">
    <location>
        <begin position="937"/>
        <end position="957"/>
    </location>
</feature>
<keyword evidence="3" id="KW-0813">Transport</keyword>
<evidence type="ECO:0000256" key="5">
    <source>
        <dbReference type="ARBA" id="ARBA00022692"/>
    </source>
</evidence>
<keyword evidence="6 8" id="KW-1133">Transmembrane helix</keyword>
<dbReference type="Gene3D" id="1.20.1640.10">
    <property type="entry name" value="Multidrug efflux transporter AcrB transmembrane domain"/>
    <property type="match status" value="2"/>
</dbReference>
<name>A0A6V8MD53_9BACT</name>
<feature type="transmembrane region" description="Helical" evidence="8">
    <location>
        <begin position="911"/>
        <end position="930"/>
    </location>
</feature>
<dbReference type="NCBIfam" id="TIGR00914">
    <property type="entry name" value="2A0601"/>
    <property type="match status" value="1"/>
</dbReference>
<accession>A0A6V8MD53</accession>
<keyword evidence="7 8" id="KW-0472">Membrane</keyword>
<evidence type="ECO:0000313" key="9">
    <source>
        <dbReference type="EMBL" id="GFO57866.1"/>
    </source>
</evidence>
<evidence type="ECO:0000256" key="6">
    <source>
        <dbReference type="ARBA" id="ARBA00022989"/>
    </source>
</evidence>
<evidence type="ECO:0000256" key="2">
    <source>
        <dbReference type="ARBA" id="ARBA00010942"/>
    </source>
</evidence>
<dbReference type="GO" id="GO:0005886">
    <property type="term" value="C:plasma membrane"/>
    <property type="evidence" value="ECO:0007669"/>
    <property type="project" value="UniProtKB-SubCell"/>
</dbReference>
<dbReference type="AlphaFoldDB" id="A0A6V8MD53"/>
<dbReference type="Proteomes" id="UP000556026">
    <property type="component" value="Unassembled WGS sequence"/>
</dbReference>
<feature type="transmembrane region" description="Helical" evidence="8">
    <location>
        <begin position="365"/>
        <end position="384"/>
    </location>
</feature>
<sequence length="1120" mass="122494">MIDRVIEFSAHNRFLVLIVAAVLAVCGWWSLKHLPLDAIPDLSDTQVIIYSRWDRSPDLIEDQVTNPIVSSMLGAPKVKTVRGFSDFGYSFVYVIFEEGTDIYWARSRTLEYLSAVQQRLPQGVRTELGPDATGLGWVFQYALVDTTGSRSLAEIRSYQDWYLRYYLKSVPGVAEVAPVGGFVRQYQVNVDPNRLQSYRLSINKVVEAVRGGNAESGGRLVEFGGTEYMVRGRGYAKSLEDFGNIVVSVNEESGSPIRVKDVGTVTLGPDLRRGVADLNGTGDAVSGIVVMREGSNALEVINRVKAKLKEIEPGLPHGLKVVPVYDRSDLILRAIDTLKGTLVEVILTVMLVIVVFLWHPPSAIIPALTIPCAVLISFIPLRMMGVNANIMSLGGIAIAIGALVDAAIVVVEQTHKKLEAWEAGGRVGDQRAIVLAALKEVGGPSFFALLVIAVAFLPVFALEAQEGRLFKPLAYTKTLAMAAAAFLTITLDPALRVLLTTTRHFSFRPRPLSRLLNAVTAAPFKDEHQHPVSRTLIRVYEPVVRWVLNQKQLVLGTALLLVLLTVPLALKLGSEFMPPLDEGSLLYMPTTMPGISVGEAQKLLQVTDRIIKGFPEVDQVLGKAGRAETPTDPAPLSMLETVIILKPRDQWRPVETWYSGWAPEPLKRLLRRITPDRFSQEELVDQLNQALKIPGVSNAWTMPIKGRIDMLTTGIRTTLGLKISGANLVEMEQIGGQVEAALRPIKGTRSVFSERTGGGYFLDITWNREELARYGLSIDEAQSVLQSAIGGDNVTTSIQGRERYPVNVRYQRDFRTDLPALRRVLVPVAGGTRQVPLGELAEVSVASGPSMIRNEDGLLTGYVYVDLQGRDPQGYIDEAAPLLRKQVELPPGYALSWSGQYEAMQRVKERLAMVVPVTLLLIMGLLYLNTKSLVKTSLILLAVPFSAVGAVVLLWLLGYHLSVGVWVGLIALLGVDAETGVFMLLYLDLAYQEAKKAGRLNSLAELHEAIVEGAAKRIRPKFMTTSTMFLGLLPVMWATGSGADVMKHIAAPMIGGIFTSFLLELLVYPALYEIWKWHFELKGAVAKATPAAEALSADDLVLAAIVGQPQPSGGKDPVGD</sequence>
<dbReference type="SUPFAM" id="SSF82714">
    <property type="entry name" value="Multidrug efflux transporter AcrB TolC docking domain, DN and DC subdomains"/>
    <property type="match status" value="2"/>
</dbReference>